<proteinExistence type="predicted"/>
<comment type="caution">
    <text evidence="1">The sequence shown here is derived from an EMBL/GenBank/DDBJ whole genome shotgun (WGS) entry which is preliminary data.</text>
</comment>
<reference evidence="1 2" key="1">
    <citation type="submission" date="2018-06" db="EMBL/GenBank/DDBJ databases">
        <title>Comparative genomics reveals the genomic features of Rhizophagus irregularis, R. cerebriforme, R. diaphanum and Gigaspora rosea, and their symbiotic lifestyle signature.</title>
        <authorList>
            <person name="Morin E."/>
            <person name="San Clemente H."/>
            <person name="Chen E.C.H."/>
            <person name="De La Providencia I."/>
            <person name="Hainaut M."/>
            <person name="Kuo A."/>
            <person name="Kohler A."/>
            <person name="Murat C."/>
            <person name="Tang N."/>
            <person name="Roy S."/>
            <person name="Loubradou J."/>
            <person name="Henrissat B."/>
            <person name="Grigoriev I.V."/>
            <person name="Corradi N."/>
            <person name="Roux C."/>
            <person name="Martin F.M."/>
        </authorList>
    </citation>
    <scope>NUCLEOTIDE SEQUENCE [LARGE SCALE GENOMIC DNA]</scope>
    <source>
        <strain evidence="1 2">DAOM 194757</strain>
    </source>
</reference>
<protein>
    <submittedName>
        <fullName evidence="1">Uncharacterized protein</fullName>
    </submittedName>
</protein>
<dbReference type="EMBL" id="QKWP01001014">
    <property type="protein sequence ID" value="RIB12543.1"/>
    <property type="molecule type" value="Genomic_DNA"/>
</dbReference>
<name>A0A397UYD0_9GLOM</name>
<dbReference type="OrthoDB" id="60033at2759"/>
<keyword evidence="2" id="KW-1185">Reference proteome</keyword>
<evidence type="ECO:0000313" key="1">
    <source>
        <dbReference type="EMBL" id="RIB12543.1"/>
    </source>
</evidence>
<sequence length="83" mass="9047">MVYNYDWSSTVLGPIDSWDPALKNALAMSLENVCQIITKVLSNNNANIPYALIYFVDSKSNSGSGCSIARLIASTFDHDDKTG</sequence>
<dbReference type="Proteomes" id="UP000266673">
    <property type="component" value="Unassembled WGS sequence"/>
</dbReference>
<organism evidence="1 2">
    <name type="scientific">Gigaspora rosea</name>
    <dbReference type="NCBI Taxonomy" id="44941"/>
    <lineage>
        <taxon>Eukaryota</taxon>
        <taxon>Fungi</taxon>
        <taxon>Fungi incertae sedis</taxon>
        <taxon>Mucoromycota</taxon>
        <taxon>Glomeromycotina</taxon>
        <taxon>Glomeromycetes</taxon>
        <taxon>Diversisporales</taxon>
        <taxon>Gigasporaceae</taxon>
        <taxon>Gigaspora</taxon>
    </lineage>
</organism>
<gene>
    <name evidence="1" type="ORF">C2G38_2200381</name>
</gene>
<accession>A0A397UYD0</accession>
<dbReference type="AlphaFoldDB" id="A0A397UYD0"/>
<evidence type="ECO:0000313" key="2">
    <source>
        <dbReference type="Proteomes" id="UP000266673"/>
    </source>
</evidence>